<gene>
    <name evidence="1" type="ORF">DLAC_01341</name>
</gene>
<evidence type="ECO:0000313" key="1">
    <source>
        <dbReference type="EMBL" id="KYR02495.1"/>
    </source>
</evidence>
<accession>A0A152A8R5</accession>
<dbReference type="OMA" id="NRICEDY"/>
<protein>
    <submittedName>
        <fullName evidence="1">Uncharacterized protein</fullName>
    </submittedName>
</protein>
<dbReference type="EMBL" id="LODT01000004">
    <property type="protein sequence ID" value="KYR02495.1"/>
    <property type="molecule type" value="Genomic_DNA"/>
</dbReference>
<dbReference type="SUPFAM" id="SSF52540">
    <property type="entry name" value="P-loop containing nucleoside triphosphate hydrolases"/>
    <property type="match status" value="1"/>
</dbReference>
<evidence type="ECO:0000313" key="2">
    <source>
        <dbReference type="Proteomes" id="UP000076078"/>
    </source>
</evidence>
<dbReference type="InterPro" id="IPR027417">
    <property type="entry name" value="P-loop_NTPase"/>
</dbReference>
<reference evidence="1 2" key="1">
    <citation type="submission" date="2015-12" db="EMBL/GenBank/DDBJ databases">
        <title>Dictyostelia acquired genes for synthesis and detection of signals that induce cell-type specialization by lateral gene transfer from prokaryotes.</title>
        <authorList>
            <person name="Gloeckner G."/>
            <person name="Schaap P."/>
        </authorList>
    </citation>
    <scope>NUCLEOTIDE SEQUENCE [LARGE SCALE GENOMIC DNA]</scope>
    <source>
        <strain evidence="1 2">TK</strain>
    </source>
</reference>
<dbReference type="FunCoup" id="A0A152A8R5">
    <property type="interactions" value="8"/>
</dbReference>
<keyword evidence="2" id="KW-1185">Reference proteome</keyword>
<dbReference type="InParanoid" id="A0A152A8R5"/>
<dbReference type="Proteomes" id="UP000076078">
    <property type="component" value="Unassembled WGS sequence"/>
</dbReference>
<proteinExistence type="predicted"/>
<dbReference type="OrthoDB" id="2430828at2759"/>
<sequence>MSELNIRPKKVKKLDSPFVDRESFFDRVTPICYRNYRNRNVEDKSNKEHTFILISGASGIGKTRSGREISTIPKDFLVKYSNGDNRFVEAMQDPIYCYIRLQHDLQEYDGSESPEIRTGVRVAISQAERYSDINFRNLPLSNRYKFRNVIKKLLEGREEKVTPIVIHFDSFRSYIEECYYRIKYCENRKEALNGAKSIFMELFSPIGAFMKGFDEERDGIDRDKVFIIPVITGAASSDVSLSTPKIDSLEIIVLEPLNMNVCSEMLNYYLTIDKIDLKNQYDILKILIGDTGYIPGDIETILSNFGVISDKSSFNTFNRICEDYTSWYSSLEFRNKRIILDKLFQLSITQEPIDLSYILLEENDNKYTIEDLRRIGLGHLIPVSSKYTVYMPFMMFYWINEEINVIPNQKVDLFIPTVKNPWTWKNFVVIFPYIHIGLINSLNSLHGFISLQSIFRGSSGIDNIPKTIFQLTSPLEVLIELATDILSNHTKILDIHSSICICSKPNIFKCDKYTADLVEYRFYLTSVERNFLVLVHCKQSDLPVNGENVNLSQSNIVEWYTKLISLLFSKPYIQPNESVILVYFTNGIIDDPQKELHSFDIYLSNNHHNNIHLLLFHKDNLDQFLSSTFSHRALI</sequence>
<comment type="caution">
    <text evidence="1">The sequence shown here is derived from an EMBL/GenBank/DDBJ whole genome shotgun (WGS) entry which is preliminary data.</text>
</comment>
<name>A0A152A8R5_TIELA</name>
<dbReference type="AlphaFoldDB" id="A0A152A8R5"/>
<organism evidence="1 2">
    <name type="scientific">Tieghemostelium lacteum</name>
    <name type="common">Slime mold</name>
    <name type="synonym">Dictyostelium lacteum</name>
    <dbReference type="NCBI Taxonomy" id="361077"/>
    <lineage>
        <taxon>Eukaryota</taxon>
        <taxon>Amoebozoa</taxon>
        <taxon>Evosea</taxon>
        <taxon>Eumycetozoa</taxon>
        <taxon>Dictyostelia</taxon>
        <taxon>Dictyosteliales</taxon>
        <taxon>Raperosteliaceae</taxon>
        <taxon>Tieghemostelium</taxon>
    </lineage>
</organism>